<dbReference type="PANTHER" id="PTHR22999:SF23">
    <property type="entry name" value="SORTING NEXIN-16"/>
    <property type="match status" value="1"/>
</dbReference>
<name>A0A397H4R1_ASPTH</name>
<evidence type="ECO:0000313" key="7">
    <source>
        <dbReference type="Proteomes" id="UP000215305"/>
    </source>
</evidence>
<feature type="compositionally biased region" description="Low complexity" evidence="3">
    <location>
        <begin position="527"/>
        <end position="540"/>
    </location>
</feature>
<dbReference type="GO" id="GO:0045022">
    <property type="term" value="P:early endosome to late endosome transport"/>
    <property type="evidence" value="ECO:0007669"/>
    <property type="project" value="TreeGrafter"/>
</dbReference>
<feature type="compositionally biased region" description="Polar residues" evidence="3">
    <location>
        <begin position="581"/>
        <end position="604"/>
    </location>
</feature>
<dbReference type="RefSeq" id="XP_026614851.1">
    <property type="nucleotide sequence ID" value="XM_026755230.1"/>
</dbReference>
<protein>
    <recommendedName>
        <fullName evidence="5">PXA domain-containing protein</fullName>
    </recommendedName>
</protein>
<dbReference type="InterPro" id="IPR051837">
    <property type="entry name" value="SortingNexin/PXDomain-PKLike"/>
</dbReference>
<feature type="domain" description="PXA" evidence="5">
    <location>
        <begin position="101"/>
        <end position="289"/>
    </location>
</feature>
<comment type="subcellular location">
    <subcellularLocation>
        <location evidence="1">Cytoplasm</location>
    </subcellularLocation>
</comment>
<dbReference type="InterPro" id="IPR003114">
    <property type="entry name" value="Phox_assoc"/>
</dbReference>
<accession>A0A397H4R1</accession>
<dbReference type="Proteomes" id="UP000215305">
    <property type="component" value="Unassembled WGS sequence"/>
</dbReference>
<dbReference type="Pfam" id="PF02194">
    <property type="entry name" value="PXA"/>
    <property type="match status" value="1"/>
</dbReference>
<dbReference type="AlphaFoldDB" id="A0A397H4R1"/>
<feature type="region of interest" description="Disordered" evidence="3">
    <location>
        <begin position="576"/>
        <end position="613"/>
    </location>
</feature>
<keyword evidence="4" id="KW-0472">Membrane</keyword>
<evidence type="ECO:0000256" key="4">
    <source>
        <dbReference type="SAM" id="Phobius"/>
    </source>
</evidence>
<feature type="region of interest" description="Disordered" evidence="3">
    <location>
        <begin position="371"/>
        <end position="391"/>
    </location>
</feature>
<keyword evidence="7" id="KW-1185">Reference proteome</keyword>
<keyword evidence="4" id="KW-0812">Transmembrane</keyword>
<dbReference type="GO" id="GO:0005769">
    <property type="term" value="C:early endosome"/>
    <property type="evidence" value="ECO:0007669"/>
    <property type="project" value="TreeGrafter"/>
</dbReference>
<dbReference type="VEuPathDB" id="FungiDB:CDV56_101611"/>
<gene>
    <name evidence="6" type="ORF">CDV56_101611</name>
</gene>
<feature type="compositionally biased region" description="Pro residues" evidence="3">
    <location>
        <begin position="494"/>
        <end position="510"/>
    </location>
</feature>
<feature type="region of interest" description="Disordered" evidence="3">
    <location>
        <begin position="1"/>
        <end position="60"/>
    </location>
</feature>
<proteinExistence type="predicted"/>
<dbReference type="GO" id="GO:0005770">
    <property type="term" value="C:late endosome"/>
    <property type="evidence" value="ECO:0007669"/>
    <property type="project" value="TreeGrafter"/>
</dbReference>
<dbReference type="OrthoDB" id="5582218at2759"/>
<keyword evidence="4" id="KW-1133">Transmembrane helix</keyword>
<feature type="transmembrane region" description="Helical" evidence="4">
    <location>
        <begin position="335"/>
        <end position="358"/>
    </location>
</feature>
<evidence type="ECO:0000256" key="2">
    <source>
        <dbReference type="ARBA" id="ARBA00022490"/>
    </source>
</evidence>
<dbReference type="PANTHER" id="PTHR22999">
    <property type="entry name" value="PX SERINE/THREONINE KINASE PXK"/>
    <property type="match status" value="1"/>
</dbReference>
<evidence type="ECO:0000256" key="1">
    <source>
        <dbReference type="ARBA" id="ARBA00004496"/>
    </source>
</evidence>
<evidence type="ECO:0000313" key="6">
    <source>
        <dbReference type="EMBL" id="RHZ56898.1"/>
    </source>
</evidence>
<dbReference type="STRING" id="41047.A0A397H4R1"/>
<feature type="region of interest" description="Disordered" evidence="3">
    <location>
        <begin position="477"/>
        <end position="547"/>
    </location>
</feature>
<feature type="compositionally biased region" description="Polar residues" evidence="3">
    <location>
        <begin position="511"/>
        <end position="525"/>
    </location>
</feature>
<dbReference type="EMBL" id="NKHU02000084">
    <property type="protein sequence ID" value="RHZ56898.1"/>
    <property type="molecule type" value="Genomic_DNA"/>
</dbReference>
<evidence type="ECO:0000256" key="3">
    <source>
        <dbReference type="SAM" id="MobiDB-lite"/>
    </source>
</evidence>
<dbReference type="GO" id="GO:0035091">
    <property type="term" value="F:phosphatidylinositol binding"/>
    <property type="evidence" value="ECO:0007669"/>
    <property type="project" value="TreeGrafter"/>
</dbReference>
<organism evidence="6 7">
    <name type="scientific">Aspergillus thermomutatus</name>
    <name type="common">Neosartorya pseudofischeri</name>
    <dbReference type="NCBI Taxonomy" id="41047"/>
    <lineage>
        <taxon>Eukaryota</taxon>
        <taxon>Fungi</taxon>
        <taxon>Dikarya</taxon>
        <taxon>Ascomycota</taxon>
        <taxon>Pezizomycotina</taxon>
        <taxon>Eurotiomycetes</taxon>
        <taxon>Eurotiomycetidae</taxon>
        <taxon>Eurotiales</taxon>
        <taxon>Aspergillaceae</taxon>
        <taxon>Aspergillus</taxon>
        <taxon>Aspergillus subgen. Fumigati</taxon>
    </lineage>
</organism>
<sequence length="678" mass="74241">MTSESVQPGLAPLSHLKAVPTTSSSKPVAFKDSSSLLAPPHPRHRPRSSKNVSRDEPVSATSDKATVALIRRVLCPQAGNQSGCASTPQPLEELLPPLTSSNDVDLQLYALIAIIIKEFVFSWYSKITSDQNLVKEVIQVIAHCTRALEQRLRETDIAQLILDEVPGLIEAHIISYRLARDESTLSGLSPSFHETYHALHPHPSLSPIPDLSDVQTIAKQRENDAIYRQLLVHGMLAVLLPTEDLENVPLRTIVGDILADLIVGNAVSEKMCQGWFLWETTTKLLSTADRLDEREEDTADSHQQDRLHKFGLLNINEDPKFDHSSSQTRSFGPAWLWYILQYLFLTYIALQFIVTGLFRVMTNPKAKVSSAATAATTPGNSESEKLAPMSGTTTKRPILNYRIYGMVSQMLDIPRRMPWLAGLLSLFQYLSLAGPGRLGESGSVLDRFLHETIQDHILTPTLLPNLLRASRAALFPSNARPSQGTDVNRISAPAPQPPQLSVRPPTPPTHQGPTDDTATPGNADSRTPAPLASTPTPSLSQNQGPSAPEIAAIKRECAIRILSLVPRPVARVFFGVPDNPPDSTALNGSTGDDSQQPPSRASSPVPTPPNDTEDSLILQAIEHDILDLFADEYCNKHLIYSIIETVLVKLLPELSEHSIVELMEDRGIAFATDQVPEA</sequence>
<evidence type="ECO:0000259" key="5">
    <source>
        <dbReference type="PROSITE" id="PS51207"/>
    </source>
</evidence>
<comment type="caution">
    <text evidence="6">The sequence shown here is derived from an EMBL/GenBank/DDBJ whole genome shotgun (WGS) entry which is preliminary data.</text>
</comment>
<dbReference type="GeneID" id="38123585"/>
<dbReference type="SMART" id="SM00313">
    <property type="entry name" value="PXA"/>
    <property type="match status" value="1"/>
</dbReference>
<feature type="compositionally biased region" description="Polar residues" evidence="3">
    <location>
        <begin position="479"/>
        <end position="488"/>
    </location>
</feature>
<dbReference type="PROSITE" id="PS51207">
    <property type="entry name" value="PXA"/>
    <property type="match status" value="1"/>
</dbReference>
<feature type="compositionally biased region" description="Polar residues" evidence="3">
    <location>
        <begin position="20"/>
        <end position="36"/>
    </location>
</feature>
<reference evidence="6" key="1">
    <citation type="submission" date="2018-08" db="EMBL/GenBank/DDBJ databases">
        <title>Draft genome sequence of azole-resistant Aspergillus thermomutatus (Neosartorya pseudofischeri) strain HMR AF 39, isolated from a human nasal aspirate.</title>
        <authorList>
            <person name="Parent-Michaud M."/>
            <person name="Dufresne P.J."/>
            <person name="Fournier E."/>
            <person name="Martineau C."/>
            <person name="Moreira S."/>
            <person name="Perkins V."/>
            <person name="De Repentigny L."/>
            <person name="Dufresne S.F."/>
        </authorList>
    </citation>
    <scope>NUCLEOTIDE SEQUENCE [LARGE SCALE GENOMIC DNA]</scope>
    <source>
        <strain evidence="6">HMR AF 39</strain>
    </source>
</reference>
<keyword evidence="2" id="KW-0963">Cytoplasm</keyword>